<dbReference type="InterPro" id="IPR014962">
    <property type="entry name" value="YolD"/>
</dbReference>
<accession>A0ABW3TUH5</accession>
<evidence type="ECO:0000313" key="2">
    <source>
        <dbReference type="Proteomes" id="UP001597231"/>
    </source>
</evidence>
<dbReference type="EMBL" id="JBHTLT010000020">
    <property type="protein sequence ID" value="MFD1204335.1"/>
    <property type="molecule type" value="Genomic_DNA"/>
</dbReference>
<evidence type="ECO:0000313" key="1">
    <source>
        <dbReference type="EMBL" id="MFD1204335.1"/>
    </source>
</evidence>
<dbReference type="RefSeq" id="WP_336823917.1">
    <property type="nucleotide sequence ID" value="NZ_JBHTLT010000020.1"/>
</dbReference>
<comment type="caution">
    <text evidence="1">The sequence shown here is derived from an EMBL/GenBank/DDBJ whole genome shotgun (WGS) entry which is preliminary data.</text>
</comment>
<gene>
    <name evidence="1" type="ORF">ACFQ38_04225</name>
</gene>
<organism evidence="1 2">
    <name type="scientific">Sporosarcina contaminans</name>
    <dbReference type="NCBI Taxonomy" id="633403"/>
    <lineage>
        <taxon>Bacteria</taxon>
        <taxon>Bacillati</taxon>
        <taxon>Bacillota</taxon>
        <taxon>Bacilli</taxon>
        <taxon>Bacillales</taxon>
        <taxon>Caryophanaceae</taxon>
        <taxon>Sporosarcina</taxon>
    </lineage>
</organism>
<proteinExistence type="predicted"/>
<protein>
    <submittedName>
        <fullName evidence="1">YolD-like family protein</fullName>
    </submittedName>
</protein>
<sequence length="111" mass="13159">MIRDRGRIKWTAMMLPEHVQQLRQLQQEQENEVNKAEPDEQQLEEWNYEIATAIERHLSVIVHYWIGNDTVEAKGFIRKIDQVENILFISETEGEVHRIPFTELKSISVSE</sequence>
<dbReference type="Proteomes" id="UP001597231">
    <property type="component" value="Unassembled WGS sequence"/>
</dbReference>
<dbReference type="Pfam" id="PF08863">
    <property type="entry name" value="YolD"/>
    <property type="match status" value="1"/>
</dbReference>
<name>A0ABW3TUH5_9BACL</name>
<reference evidence="2" key="1">
    <citation type="journal article" date="2019" name="Int. J. Syst. Evol. Microbiol.">
        <title>The Global Catalogue of Microorganisms (GCM) 10K type strain sequencing project: providing services to taxonomists for standard genome sequencing and annotation.</title>
        <authorList>
            <consortium name="The Broad Institute Genomics Platform"/>
            <consortium name="The Broad Institute Genome Sequencing Center for Infectious Disease"/>
            <person name="Wu L."/>
            <person name="Ma J."/>
        </authorList>
    </citation>
    <scope>NUCLEOTIDE SEQUENCE [LARGE SCALE GENOMIC DNA]</scope>
    <source>
        <strain evidence="2">CCUG 53915</strain>
    </source>
</reference>
<keyword evidence="2" id="KW-1185">Reference proteome</keyword>